<gene>
    <name evidence="3" type="ORF">GCK32_005122</name>
</gene>
<feature type="coiled-coil region" evidence="1">
    <location>
        <begin position="102"/>
        <end position="129"/>
    </location>
</feature>
<dbReference type="EMBL" id="WIXE01013121">
    <property type="protein sequence ID" value="KAK5975375.1"/>
    <property type="molecule type" value="Genomic_DNA"/>
</dbReference>
<proteinExistence type="predicted"/>
<keyword evidence="4" id="KW-1185">Reference proteome</keyword>
<evidence type="ECO:0000313" key="3">
    <source>
        <dbReference type="EMBL" id="KAK5975375.1"/>
    </source>
</evidence>
<dbReference type="AlphaFoldDB" id="A0AAN8F932"/>
<keyword evidence="1" id="KW-0175">Coiled coil</keyword>
<organism evidence="3 4">
    <name type="scientific">Trichostrongylus colubriformis</name>
    <name type="common">Black scour worm</name>
    <dbReference type="NCBI Taxonomy" id="6319"/>
    <lineage>
        <taxon>Eukaryota</taxon>
        <taxon>Metazoa</taxon>
        <taxon>Ecdysozoa</taxon>
        <taxon>Nematoda</taxon>
        <taxon>Chromadorea</taxon>
        <taxon>Rhabditida</taxon>
        <taxon>Rhabditina</taxon>
        <taxon>Rhabditomorpha</taxon>
        <taxon>Strongyloidea</taxon>
        <taxon>Trichostrongylidae</taxon>
        <taxon>Trichostrongylus</taxon>
    </lineage>
</organism>
<feature type="coiled-coil region" evidence="1">
    <location>
        <begin position="40"/>
        <end position="67"/>
    </location>
</feature>
<feature type="region of interest" description="Disordered" evidence="2">
    <location>
        <begin position="1"/>
        <end position="21"/>
    </location>
</feature>
<accession>A0AAN8F932</accession>
<evidence type="ECO:0000313" key="4">
    <source>
        <dbReference type="Proteomes" id="UP001331761"/>
    </source>
</evidence>
<feature type="coiled-coil region" evidence="1">
    <location>
        <begin position="155"/>
        <end position="190"/>
    </location>
</feature>
<reference evidence="3 4" key="1">
    <citation type="submission" date="2019-10" db="EMBL/GenBank/DDBJ databases">
        <title>Assembly and Annotation for the nematode Trichostrongylus colubriformis.</title>
        <authorList>
            <person name="Martin J."/>
        </authorList>
    </citation>
    <scope>NUCLEOTIDE SEQUENCE [LARGE SCALE GENOMIC DNA]</scope>
    <source>
        <strain evidence="3">G859</strain>
        <tissue evidence="3">Whole worm</tissue>
    </source>
</reference>
<sequence length="193" mass="22588">MEPVETGEAMCDPPAAGDEMNNAPKVTQLLQRKHQVVTYIERLQAEKEEWEQLLERQRMKNEHAANKIDRPYERKHSARVPVEDLGQIDVMEKPRHVLNRVLRALNKKNEQHQKSVDELEAKCKSISSSTNELKTRIEALVALLNAEPKEELLARKKWLEDIRNKEDRRIQLLEEKLVRLEAQETFYNNACIC</sequence>
<comment type="caution">
    <text evidence="3">The sequence shown here is derived from an EMBL/GenBank/DDBJ whole genome shotgun (WGS) entry which is preliminary data.</text>
</comment>
<evidence type="ECO:0000256" key="1">
    <source>
        <dbReference type="SAM" id="Coils"/>
    </source>
</evidence>
<dbReference type="Proteomes" id="UP001331761">
    <property type="component" value="Unassembled WGS sequence"/>
</dbReference>
<name>A0AAN8F932_TRICO</name>
<evidence type="ECO:0000256" key="2">
    <source>
        <dbReference type="SAM" id="MobiDB-lite"/>
    </source>
</evidence>
<protein>
    <submittedName>
        <fullName evidence="3">Uncharacterized protein</fullName>
    </submittedName>
</protein>